<sequence length="278" mass="32404">MTGDFNLPNVEWSLSGMGIRWILYNSHKNTNDRILDLVLSNNYLDVAKCSEPLVSEDPHHVSLCINFDFVEYHNMLPTQPRLKFLFDLANYEIISKELDTFDWNNDLVKGTVEDATSLFYSRLDKLCSLHVPVKMIKPSSKYPIWYKSPLIKILKEKFKHHRKFKKYGNRCDYDSFSALRDRGKILEREMFADYIDTIESNIKKSPKSFWSFVKTKQGSNAYPSTMSYGQCASSDTEEKTASFAVNTEYYEEAILLYHEENSLISENQPLLSQIVEYT</sequence>
<dbReference type="Proteomes" id="UP000648187">
    <property type="component" value="Unassembled WGS sequence"/>
</dbReference>
<reference evidence="1" key="1">
    <citation type="submission" date="2020-08" db="EMBL/GenBank/DDBJ databases">
        <title>Spodoptera exigua strain:BAW_Kor-Di-RS1 Genome sequencing and assembly.</title>
        <authorList>
            <person name="Kim J."/>
            <person name="Nam H.Y."/>
            <person name="Kwon M."/>
            <person name="Choi J.H."/>
            <person name="Cho S.R."/>
            <person name="Kim G.-H."/>
        </authorList>
    </citation>
    <scope>NUCLEOTIDE SEQUENCE</scope>
    <source>
        <strain evidence="1">BAW_Kor-Di-RS1</strain>
        <tissue evidence="1">Whole-body</tissue>
    </source>
</reference>
<protein>
    <recommendedName>
        <fullName evidence="3">Endonuclease/exonuclease/phosphatase domain-containing protein</fullName>
    </recommendedName>
</protein>
<dbReference type="EMBL" id="JACKWZ010000001">
    <property type="protein sequence ID" value="KAF9424858.1"/>
    <property type="molecule type" value="Genomic_DNA"/>
</dbReference>
<proteinExistence type="predicted"/>
<evidence type="ECO:0008006" key="3">
    <source>
        <dbReference type="Google" id="ProtNLM"/>
    </source>
</evidence>
<comment type="caution">
    <text evidence="1">The sequence shown here is derived from an EMBL/GenBank/DDBJ whole genome shotgun (WGS) entry which is preliminary data.</text>
</comment>
<name>A0A835GWR6_SPOEX</name>
<evidence type="ECO:0000313" key="1">
    <source>
        <dbReference type="EMBL" id="KAF9424858.1"/>
    </source>
</evidence>
<gene>
    <name evidence="1" type="ORF">HW555_000159</name>
</gene>
<dbReference type="AlphaFoldDB" id="A0A835GWR6"/>
<accession>A0A835GWR6</accession>
<dbReference type="PANTHER" id="PTHR33395">
    <property type="entry name" value="TRANSCRIPTASE, PUTATIVE-RELATED-RELATED"/>
    <property type="match status" value="1"/>
</dbReference>
<organism evidence="1 2">
    <name type="scientific">Spodoptera exigua</name>
    <name type="common">Beet armyworm</name>
    <name type="synonym">Noctua fulgens</name>
    <dbReference type="NCBI Taxonomy" id="7107"/>
    <lineage>
        <taxon>Eukaryota</taxon>
        <taxon>Metazoa</taxon>
        <taxon>Ecdysozoa</taxon>
        <taxon>Arthropoda</taxon>
        <taxon>Hexapoda</taxon>
        <taxon>Insecta</taxon>
        <taxon>Pterygota</taxon>
        <taxon>Neoptera</taxon>
        <taxon>Endopterygota</taxon>
        <taxon>Lepidoptera</taxon>
        <taxon>Glossata</taxon>
        <taxon>Ditrysia</taxon>
        <taxon>Noctuoidea</taxon>
        <taxon>Noctuidae</taxon>
        <taxon>Amphipyrinae</taxon>
        <taxon>Spodoptera</taxon>
    </lineage>
</organism>
<evidence type="ECO:0000313" key="2">
    <source>
        <dbReference type="Proteomes" id="UP000648187"/>
    </source>
</evidence>
<dbReference type="PANTHER" id="PTHR33395:SF22">
    <property type="entry name" value="REVERSE TRANSCRIPTASE DOMAIN-CONTAINING PROTEIN"/>
    <property type="match status" value="1"/>
</dbReference>
<keyword evidence="2" id="KW-1185">Reference proteome</keyword>